<dbReference type="Pfam" id="PF00149">
    <property type="entry name" value="Metallophos"/>
    <property type="match status" value="1"/>
</dbReference>
<sequence>MSIPSESHGTVDGVPAAYYGFQPHPAFRYYGFQPHPAFRFLVLDTFDISKSGWPDGHPHHAEAVDILEKNNPNTDKNNPTGLVGVTRRFVAFSGGLGAQQMAWLEHQLMEAASQTQRVVIFTHCPICPECAPEVCLAWNYKAVLDLVHKHKDTVKAVISGHTHSDAHHCDEQGIHHRVVNAALECSPGRNAFGHMEVYPDRMVLHGVDRVSNSEMVFVK</sequence>
<dbReference type="Gene3D" id="3.60.21.10">
    <property type="match status" value="1"/>
</dbReference>
<proteinExistence type="predicted"/>
<comment type="caution">
    <text evidence="2">The sequence shown here is derived from an EMBL/GenBank/DDBJ whole genome shotgun (WGS) entry which is preliminary data.</text>
</comment>
<reference evidence="2 3" key="1">
    <citation type="journal article" date="2015" name="Genome Biol. Evol.">
        <title>Comparative Genomics of a Bacterivorous Green Alga Reveals Evolutionary Causalities and Consequences of Phago-Mixotrophic Mode of Nutrition.</title>
        <authorList>
            <person name="Burns J.A."/>
            <person name="Paasch A."/>
            <person name="Narechania A."/>
            <person name="Kim E."/>
        </authorList>
    </citation>
    <scope>NUCLEOTIDE SEQUENCE [LARGE SCALE GENOMIC DNA]</scope>
    <source>
        <strain evidence="2 3">PLY_AMNH</strain>
    </source>
</reference>
<accession>A0AAE0C4G6</accession>
<dbReference type="InterPro" id="IPR029052">
    <property type="entry name" value="Metallo-depent_PP-like"/>
</dbReference>
<dbReference type="GO" id="GO:0008663">
    <property type="term" value="F:2',3'-cyclic-nucleotide 2'-phosphodiesterase activity"/>
    <property type="evidence" value="ECO:0007669"/>
    <property type="project" value="TreeGrafter"/>
</dbReference>
<keyword evidence="3" id="KW-1185">Reference proteome</keyword>
<dbReference type="GO" id="GO:0030145">
    <property type="term" value="F:manganese ion binding"/>
    <property type="evidence" value="ECO:0007669"/>
    <property type="project" value="TreeGrafter"/>
</dbReference>
<evidence type="ECO:0000259" key="1">
    <source>
        <dbReference type="Pfam" id="PF00149"/>
    </source>
</evidence>
<dbReference type="EMBL" id="LGRX02028253">
    <property type="protein sequence ID" value="KAK3248281.1"/>
    <property type="molecule type" value="Genomic_DNA"/>
</dbReference>
<dbReference type="InterPro" id="IPR004843">
    <property type="entry name" value="Calcineurin-like_PHP"/>
</dbReference>
<dbReference type="PANTHER" id="PTHR16509">
    <property type="match status" value="1"/>
</dbReference>
<name>A0AAE0C4G6_9CHLO</name>
<evidence type="ECO:0000313" key="3">
    <source>
        <dbReference type="Proteomes" id="UP001190700"/>
    </source>
</evidence>
<protein>
    <recommendedName>
        <fullName evidence="1">Calcineurin-like phosphoesterase domain-containing protein</fullName>
    </recommendedName>
</protein>
<dbReference type="Proteomes" id="UP001190700">
    <property type="component" value="Unassembled WGS sequence"/>
</dbReference>
<feature type="domain" description="Calcineurin-like phosphoesterase" evidence="1">
    <location>
        <begin position="75"/>
        <end position="164"/>
    </location>
</feature>
<dbReference type="GO" id="GO:0047734">
    <property type="term" value="F:CDP-glycerol diphosphatase activity"/>
    <property type="evidence" value="ECO:0007669"/>
    <property type="project" value="TreeGrafter"/>
</dbReference>
<evidence type="ECO:0000313" key="2">
    <source>
        <dbReference type="EMBL" id="KAK3248281.1"/>
    </source>
</evidence>
<dbReference type="PANTHER" id="PTHR16509:SF1">
    <property type="entry name" value="MANGANESE-DEPENDENT ADP-RIBOSE_CDP-ALCOHOL DIPHOSPHATASE"/>
    <property type="match status" value="1"/>
</dbReference>
<dbReference type="GO" id="GO:0047631">
    <property type="term" value="F:ADP-ribose diphosphatase activity"/>
    <property type="evidence" value="ECO:0007669"/>
    <property type="project" value="TreeGrafter"/>
</dbReference>
<dbReference type="SUPFAM" id="SSF56300">
    <property type="entry name" value="Metallo-dependent phosphatases"/>
    <property type="match status" value="1"/>
</dbReference>
<dbReference type="AlphaFoldDB" id="A0AAE0C4G6"/>
<gene>
    <name evidence="2" type="ORF">CYMTET_42249</name>
</gene>
<organism evidence="2 3">
    <name type="scientific">Cymbomonas tetramitiformis</name>
    <dbReference type="NCBI Taxonomy" id="36881"/>
    <lineage>
        <taxon>Eukaryota</taxon>
        <taxon>Viridiplantae</taxon>
        <taxon>Chlorophyta</taxon>
        <taxon>Pyramimonadophyceae</taxon>
        <taxon>Pyramimonadales</taxon>
        <taxon>Pyramimonadaceae</taxon>
        <taxon>Cymbomonas</taxon>
    </lineage>
</organism>